<accession>A0ABY8WE24</accession>
<reference evidence="2 3" key="1">
    <citation type="submission" date="2023-06" db="EMBL/GenBank/DDBJ databases">
        <authorList>
            <person name="Yushchuk O."/>
            <person name="Binda E."/>
            <person name="Ruckert-Reed C."/>
            <person name="Fedorenko V."/>
            <person name="Kalinowski J."/>
            <person name="Marinelli F."/>
        </authorList>
    </citation>
    <scope>NUCLEOTIDE SEQUENCE [LARGE SCALE GENOMIC DNA]</scope>
    <source>
        <strain evidence="2 3">NRRL 3884</strain>
    </source>
</reference>
<dbReference type="RefSeq" id="WP_284916476.1">
    <property type="nucleotide sequence ID" value="NZ_CP126980.1"/>
</dbReference>
<evidence type="ECO:0000313" key="3">
    <source>
        <dbReference type="Proteomes" id="UP001240150"/>
    </source>
</evidence>
<evidence type="ECO:0000256" key="1">
    <source>
        <dbReference type="SAM" id="Phobius"/>
    </source>
</evidence>
<evidence type="ECO:0000313" key="2">
    <source>
        <dbReference type="EMBL" id="WIM95187.1"/>
    </source>
</evidence>
<evidence type="ECO:0008006" key="4">
    <source>
        <dbReference type="Google" id="ProtNLM"/>
    </source>
</evidence>
<keyword evidence="1" id="KW-0472">Membrane</keyword>
<keyword evidence="1" id="KW-1133">Transmembrane helix</keyword>
<dbReference type="Proteomes" id="UP001240150">
    <property type="component" value="Chromosome"/>
</dbReference>
<feature type="transmembrane region" description="Helical" evidence="1">
    <location>
        <begin position="52"/>
        <end position="71"/>
    </location>
</feature>
<protein>
    <recommendedName>
        <fullName evidence="4">Subtilisin inhibitor domain-containing protein</fullName>
    </recommendedName>
</protein>
<dbReference type="EMBL" id="CP126980">
    <property type="protein sequence ID" value="WIM95187.1"/>
    <property type="molecule type" value="Genomic_DNA"/>
</dbReference>
<organism evidence="2 3">
    <name type="scientific">Actinoplanes oblitus</name>
    <dbReference type="NCBI Taxonomy" id="3040509"/>
    <lineage>
        <taxon>Bacteria</taxon>
        <taxon>Bacillati</taxon>
        <taxon>Actinomycetota</taxon>
        <taxon>Actinomycetes</taxon>
        <taxon>Micromonosporales</taxon>
        <taxon>Micromonosporaceae</taxon>
        <taxon>Actinoplanes</taxon>
    </lineage>
</organism>
<sequence length="166" mass="17014">MNDDLRSVRQTRPTPITGWADSAEGRAVLDTILARTRTEISGHKAKPRHRRLVAIAAGFVLAAGAGGVAVANGLPFSDSDPSGGMCARTLSAEADLSQPVGKFDPANPAKACADSWQQMWPDTPKPAGFVACHHPGATAGGSVIYPAAKDADPATACASIGSKPIT</sequence>
<keyword evidence="3" id="KW-1185">Reference proteome</keyword>
<keyword evidence="1" id="KW-0812">Transmembrane</keyword>
<proteinExistence type="predicted"/>
<gene>
    <name evidence="2" type="ORF">ACTOB_007261</name>
</gene>
<name>A0ABY8WE24_9ACTN</name>